<dbReference type="Proteomes" id="UP000603708">
    <property type="component" value="Unassembled WGS sequence"/>
</dbReference>
<dbReference type="InterPro" id="IPR000683">
    <property type="entry name" value="Gfo/Idh/MocA-like_OxRdtase_N"/>
</dbReference>
<accession>A0A919GLE0</accession>
<comment type="caution">
    <text evidence="4">The sequence shown here is derived from an EMBL/GenBank/DDBJ whole genome shotgun (WGS) entry which is preliminary data.</text>
</comment>
<dbReference type="AlphaFoldDB" id="A0A919GLE0"/>
<dbReference type="SUPFAM" id="SSF51735">
    <property type="entry name" value="NAD(P)-binding Rossmann-fold domains"/>
    <property type="match status" value="1"/>
</dbReference>
<dbReference type="Pfam" id="PF01408">
    <property type="entry name" value="GFO_IDH_MocA"/>
    <property type="match status" value="1"/>
</dbReference>
<dbReference type="Gene3D" id="3.30.360.10">
    <property type="entry name" value="Dihydrodipicolinate Reductase, domain 2"/>
    <property type="match status" value="1"/>
</dbReference>
<keyword evidence="5" id="KW-1185">Reference proteome</keyword>
<proteinExistence type="predicted"/>
<evidence type="ECO:0000313" key="4">
    <source>
        <dbReference type="EMBL" id="GHH86752.1"/>
    </source>
</evidence>
<dbReference type="Gene3D" id="3.40.50.720">
    <property type="entry name" value="NAD(P)-binding Rossmann-like Domain"/>
    <property type="match status" value="1"/>
</dbReference>
<evidence type="ECO:0000256" key="1">
    <source>
        <dbReference type="ARBA" id="ARBA00023002"/>
    </source>
</evidence>
<protein>
    <recommendedName>
        <fullName evidence="3">Gfo/Idh/MocA-like oxidoreductase N-terminal domain-containing protein</fullName>
    </recommendedName>
</protein>
<name>A0A919GLE0_9ACTN</name>
<evidence type="ECO:0000259" key="3">
    <source>
        <dbReference type="Pfam" id="PF01408"/>
    </source>
</evidence>
<dbReference type="InterPro" id="IPR050463">
    <property type="entry name" value="Gfo/Idh/MocA_oxidrdct_glycsds"/>
</dbReference>
<sequence>MSTSRPARPSASGPLPSDDAASDAPARQVGAQDPAAPHVTAPDTVPPGAAREPAAAEALHGSVAAPPLRVGLVGAGPWARTMHARIIAAGPETALTAVWARRTEAAEETARPYGAVVAASFEELLDRCEALAFAVPPAVQAQYAVRAAAAGKALLLEKPLGGDLASARRVADAVAANGVVSQLVLTKRYHPVTRAFLRAAADTVVTGARSCYLHGAFLGGEFATSWRLEQGALLDLGPHLLDLLDAAIGPIAAIRATGDSRRWIELSCEHTNGAVSQASLSGAVRLADAQTRVELFGPGEPLVYDTAGMDHEECWPVLRREFAAAVRSGRPSPLDAARGLRLQELLEMALGTQVLR</sequence>
<keyword evidence="1" id="KW-0560">Oxidoreductase</keyword>
<dbReference type="GO" id="GO:0016491">
    <property type="term" value="F:oxidoreductase activity"/>
    <property type="evidence" value="ECO:0007669"/>
    <property type="project" value="UniProtKB-KW"/>
</dbReference>
<feature type="compositionally biased region" description="Low complexity" evidence="2">
    <location>
        <begin position="9"/>
        <end position="26"/>
    </location>
</feature>
<reference evidence="4" key="1">
    <citation type="journal article" date="2014" name="Int. J. Syst. Evol. Microbiol.">
        <title>Complete genome sequence of Corynebacterium casei LMG S-19264T (=DSM 44701T), isolated from a smear-ripened cheese.</title>
        <authorList>
            <consortium name="US DOE Joint Genome Institute (JGI-PGF)"/>
            <person name="Walter F."/>
            <person name="Albersmeier A."/>
            <person name="Kalinowski J."/>
            <person name="Ruckert C."/>
        </authorList>
    </citation>
    <scope>NUCLEOTIDE SEQUENCE</scope>
    <source>
        <strain evidence="4">JCM 5069</strain>
    </source>
</reference>
<dbReference type="PANTHER" id="PTHR43818:SF11">
    <property type="entry name" value="BCDNA.GH03377"/>
    <property type="match status" value="1"/>
</dbReference>
<dbReference type="InterPro" id="IPR036291">
    <property type="entry name" value="NAD(P)-bd_dom_sf"/>
</dbReference>
<dbReference type="SUPFAM" id="SSF55347">
    <property type="entry name" value="Glyceraldehyde-3-phosphate dehydrogenase-like, C-terminal domain"/>
    <property type="match status" value="1"/>
</dbReference>
<reference evidence="4" key="2">
    <citation type="submission" date="2020-09" db="EMBL/GenBank/DDBJ databases">
        <authorList>
            <person name="Sun Q."/>
            <person name="Ohkuma M."/>
        </authorList>
    </citation>
    <scope>NUCLEOTIDE SEQUENCE</scope>
    <source>
        <strain evidence="4">JCM 5069</strain>
    </source>
</reference>
<dbReference type="EMBL" id="BNCD01000024">
    <property type="protein sequence ID" value="GHH86752.1"/>
    <property type="molecule type" value="Genomic_DNA"/>
</dbReference>
<dbReference type="GO" id="GO:0000166">
    <property type="term" value="F:nucleotide binding"/>
    <property type="evidence" value="ECO:0007669"/>
    <property type="project" value="InterPro"/>
</dbReference>
<feature type="region of interest" description="Disordered" evidence="2">
    <location>
        <begin position="1"/>
        <end position="52"/>
    </location>
</feature>
<feature type="domain" description="Gfo/Idh/MocA-like oxidoreductase N-terminal" evidence="3">
    <location>
        <begin position="68"/>
        <end position="180"/>
    </location>
</feature>
<organism evidence="4 5">
    <name type="scientific">Streptomyces sulfonofaciens</name>
    <dbReference type="NCBI Taxonomy" id="68272"/>
    <lineage>
        <taxon>Bacteria</taxon>
        <taxon>Bacillati</taxon>
        <taxon>Actinomycetota</taxon>
        <taxon>Actinomycetes</taxon>
        <taxon>Kitasatosporales</taxon>
        <taxon>Streptomycetaceae</taxon>
        <taxon>Streptomyces</taxon>
    </lineage>
</organism>
<dbReference type="PANTHER" id="PTHR43818">
    <property type="entry name" value="BCDNA.GH03377"/>
    <property type="match status" value="1"/>
</dbReference>
<gene>
    <name evidence="4" type="ORF">GCM10018793_59890</name>
</gene>
<evidence type="ECO:0000256" key="2">
    <source>
        <dbReference type="SAM" id="MobiDB-lite"/>
    </source>
</evidence>
<evidence type="ECO:0000313" key="5">
    <source>
        <dbReference type="Proteomes" id="UP000603708"/>
    </source>
</evidence>